<dbReference type="PANTHER" id="PTHR33529:SF7">
    <property type="entry name" value="LIPOPOLYSACCHARIDE EXPORT SYSTEM PERMEASE PROTEIN LPTF"/>
    <property type="match status" value="1"/>
</dbReference>
<comment type="caution">
    <text evidence="13">The sequence shown here is derived from an EMBL/GenBank/DDBJ whole genome shotgun (WGS) entry which is preliminary data.</text>
</comment>
<gene>
    <name evidence="13" type="primary">lptF</name>
    <name evidence="13" type="ORF">ACFSJC_01320</name>
</gene>
<evidence type="ECO:0000256" key="2">
    <source>
        <dbReference type="ARBA" id="ARBA00004429"/>
    </source>
</evidence>
<feature type="transmembrane region" description="Helical" evidence="12">
    <location>
        <begin position="62"/>
        <end position="79"/>
    </location>
</feature>
<evidence type="ECO:0000256" key="12">
    <source>
        <dbReference type="SAM" id="Phobius"/>
    </source>
</evidence>
<dbReference type="InterPro" id="IPR005495">
    <property type="entry name" value="LptG/LptF_permease"/>
</dbReference>
<accession>A0ABW4Y2R9</accession>
<keyword evidence="8 12" id="KW-0812">Transmembrane</keyword>
<dbReference type="PANTHER" id="PTHR33529">
    <property type="entry name" value="SLR0882 PROTEIN-RELATED"/>
    <property type="match status" value="1"/>
</dbReference>
<evidence type="ECO:0000313" key="13">
    <source>
        <dbReference type="EMBL" id="MFD2110476.1"/>
    </source>
</evidence>
<dbReference type="InterPro" id="IPR030922">
    <property type="entry name" value="LptF"/>
</dbReference>
<keyword evidence="9 12" id="KW-1133">Transmembrane helix</keyword>
<keyword evidence="5" id="KW-0813">Transport</keyword>
<keyword evidence="14" id="KW-1185">Reference proteome</keyword>
<sequence length="375" mass="41895">MLGILDRYVLREVAKVFLSIVLVLVLIVASMLFLRTLEQVNVGGLGVDMVFRYLRFELVRDIPSLLPPAFFLAILVTLNRLSRDSELIAMNAGGAGPPRLYRTLLILALPVAALTAWFSLVLQPWASNGIHQIRLQQKEQAAQIAGLQAGRFYVEEAGQVVVYIGEIDRRKSLSDVFILDRRGDRSRLVVSDGGLHRIDEATGDHLVSLTHGHRFDGNPGSGAFLVADFDDYLVRVPGADTQRRPISKRSTMSTQELIGSSELGDRVELEHRIASPLAIFTLVVMAIPLVDISPRQRTSGRLMLAFLAYFCFFNLQRLAESWLETGATPPWLGSLWYQFLILVLVYFWLLPETFWVQRVRHRLSTARGGGGAKAV</sequence>
<keyword evidence="10 12" id="KW-0472">Membrane</keyword>
<evidence type="ECO:0000256" key="4">
    <source>
        <dbReference type="ARBA" id="ARBA00014213"/>
    </source>
</evidence>
<evidence type="ECO:0000256" key="1">
    <source>
        <dbReference type="ARBA" id="ARBA00002265"/>
    </source>
</evidence>
<comment type="similarity">
    <text evidence="3">Belongs to the LptF/LptG family.</text>
</comment>
<proteinExistence type="inferred from homology"/>
<dbReference type="RefSeq" id="WP_386022079.1">
    <property type="nucleotide sequence ID" value="NZ_JBHUHX010000003.1"/>
</dbReference>
<dbReference type="Pfam" id="PF03739">
    <property type="entry name" value="LptF_LptG"/>
    <property type="match status" value="1"/>
</dbReference>
<comment type="subcellular location">
    <subcellularLocation>
        <location evidence="2">Cell inner membrane</location>
        <topology evidence="2">Multi-pass membrane protein</topology>
    </subcellularLocation>
</comment>
<keyword evidence="7" id="KW-0997">Cell inner membrane</keyword>
<dbReference type="EMBL" id="JBHUHX010000003">
    <property type="protein sequence ID" value="MFD2110476.1"/>
    <property type="molecule type" value="Genomic_DNA"/>
</dbReference>
<comment type="subunit">
    <text evidence="11">Component of the lipopolysaccharide transport and assembly complex. The LptBFG transporter is composed of two ATP-binding proteins (LptB) and two transmembrane proteins (LptF and LptG).</text>
</comment>
<evidence type="ECO:0000256" key="10">
    <source>
        <dbReference type="ARBA" id="ARBA00023136"/>
    </source>
</evidence>
<evidence type="ECO:0000256" key="8">
    <source>
        <dbReference type="ARBA" id="ARBA00022692"/>
    </source>
</evidence>
<dbReference type="NCBIfam" id="TIGR04407">
    <property type="entry name" value="LptF_YjgP"/>
    <property type="match status" value="1"/>
</dbReference>
<feature type="transmembrane region" description="Helical" evidence="12">
    <location>
        <begin position="12"/>
        <end position="34"/>
    </location>
</feature>
<comment type="function">
    <text evidence="1">Part of the ABC transporter complex LptBFG involved in the translocation of lipopolysaccharide (LPS) from the inner membrane to the outer membrane.</text>
</comment>
<feature type="transmembrane region" description="Helical" evidence="12">
    <location>
        <begin position="302"/>
        <end position="319"/>
    </location>
</feature>
<feature type="transmembrane region" description="Helical" evidence="12">
    <location>
        <begin position="100"/>
        <end position="120"/>
    </location>
</feature>
<dbReference type="Proteomes" id="UP001597337">
    <property type="component" value="Unassembled WGS sequence"/>
</dbReference>
<reference evidence="14" key="1">
    <citation type="journal article" date="2019" name="Int. J. Syst. Evol. Microbiol.">
        <title>The Global Catalogue of Microorganisms (GCM) 10K type strain sequencing project: providing services to taxonomists for standard genome sequencing and annotation.</title>
        <authorList>
            <consortium name="The Broad Institute Genomics Platform"/>
            <consortium name="The Broad Institute Genome Sequencing Center for Infectious Disease"/>
            <person name="Wu L."/>
            <person name="Ma J."/>
        </authorList>
    </citation>
    <scope>NUCLEOTIDE SEQUENCE [LARGE SCALE GENOMIC DNA]</scope>
    <source>
        <strain evidence="14">KACC 12597</strain>
    </source>
</reference>
<keyword evidence="6" id="KW-1003">Cell membrane</keyword>
<evidence type="ECO:0000256" key="6">
    <source>
        <dbReference type="ARBA" id="ARBA00022475"/>
    </source>
</evidence>
<evidence type="ECO:0000313" key="14">
    <source>
        <dbReference type="Proteomes" id="UP001597337"/>
    </source>
</evidence>
<evidence type="ECO:0000256" key="3">
    <source>
        <dbReference type="ARBA" id="ARBA00007725"/>
    </source>
</evidence>
<evidence type="ECO:0000256" key="7">
    <source>
        <dbReference type="ARBA" id="ARBA00022519"/>
    </source>
</evidence>
<protein>
    <recommendedName>
        <fullName evidence="4">Lipopolysaccharide export system permease protein LptF</fullName>
    </recommendedName>
</protein>
<evidence type="ECO:0000256" key="9">
    <source>
        <dbReference type="ARBA" id="ARBA00022989"/>
    </source>
</evidence>
<feature type="transmembrane region" description="Helical" evidence="12">
    <location>
        <begin position="331"/>
        <end position="350"/>
    </location>
</feature>
<organism evidence="13 14">
    <name type="scientific">Thiorhodococcus fuscus</name>
    <dbReference type="NCBI Taxonomy" id="527200"/>
    <lineage>
        <taxon>Bacteria</taxon>
        <taxon>Pseudomonadati</taxon>
        <taxon>Pseudomonadota</taxon>
        <taxon>Gammaproteobacteria</taxon>
        <taxon>Chromatiales</taxon>
        <taxon>Chromatiaceae</taxon>
        <taxon>Thiorhodococcus</taxon>
    </lineage>
</organism>
<name>A0ABW4Y2R9_9GAMM</name>
<evidence type="ECO:0000256" key="5">
    <source>
        <dbReference type="ARBA" id="ARBA00022448"/>
    </source>
</evidence>
<evidence type="ECO:0000256" key="11">
    <source>
        <dbReference type="ARBA" id="ARBA00026081"/>
    </source>
</evidence>
<feature type="transmembrane region" description="Helical" evidence="12">
    <location>
        <begin position="273"/>
        <end position="290"/>
    </location>
</feature>